<dbReference type="eggNOG" id="COG1014">
    <property type="taxonomic scope" value="Bacteria"/>
</dbReference>
<sequence length="1120" mass="119826">MLSGTQALIDILFLQAERDRRSGLRTAGFVSGYRGSPLGGLDQALWRRQPELEAKAIRFLPAINEELAVAAVQGSQQTGIDPEATVDGVFAMWYGKGPGVDRASDAFRHAHAFGSSPQGGVLVVVGDDHGGVSTSFPQQSEPAMIGWRMPVLNPADIRDYFEFGLYGYALSRFSGGWVGFKAISECVEATVCTRLPDLDHRYAIPDFAFPADGVHIRWPDYPSPAIEERLLVKQKAVLAFARANPLDRRVMGDERAWLGIVATGKAFRDLQEALRLLGIDEDEAARIGLRVYKVGLSYPLESEGLLDFAAGLELLLVVEERLPVVETQIKELFYNAPRDTRPVILGKSDEAGAELLPEIAEIRPWRVARALAACLSRRAGMERFVQVADGLVPVPPPPPVKSPARRPYFCSGCPHSSSTRIPAGSRGQAGVGCHVMACWMDRDTAFITQMGGEGANWVGQSTFTAARHVFQNLGDGTYYHSGSLAVRQAVAAKANITYKILVNGAVAMTGGQAVDGPLTVAAITHQVRGEGVGRIAVVSDSPARHDVRDFAAGTTLHHRRDIEAVQLELRDIPGVTVLVYDQLCATEKRRREKRGKMAPPARHAVINDAVCDGCGDCGKVSNCLSIVPRLGPFGLKRMVDQTSCNKDMTCVEGYCPSFVTVVGGRRRKPAPDRGAARIANLPPPAGPARKDADILFAGIGGTGVVTVARVLAKAAELEGKGISVLDFTGFAQKGGAVLSHLRIVASGQPHQARIAAGQCDVLIACDLVVACGNDPVQAIGRHRTRIVANTHVAPTGDFTRHPGLLPDGAVLAGFLQARADGALTALDASGLADRLFGSNVMANMILLGAAFQQGLLPVPLAALEQAIAGMEAAAEDNRLAFGAGRLAIAEPGFAAPDGGGDVQAPAELPARVEFFAAHLADRRGAAQAGMLKALVRSVHEAESAVMPGASRLAGAVAAGYAHLLADKDEYEVARQLSDEGFLNGLRQDFEGPWRLEFHFAHPWISRWRKGKLTVPEGVALPLLRLLARAGRLRGTVLDPFRFGRERRNARRLAAQYEADIAWVLARLTPATYEAAIQLAELPDGIRGYGRVREGQAEAAAIRRQTLLDSIATEAPGLSRS</sequence>
<reference evidence="4 5" key="1">
    <citation type="journal article" date="2014" name="Genome Announc.">
        <title>Draft Genome Sequence of Magnetospirillum sp. Strain SO-1, a Freshwater Magnetotactic Bacterium Isolated from the Ol'khovka River, Russia.</title>
        <authorList>
            <person name="Grouzdev D.S."/>
            <person name="Dziuba M.V."/>
            <person name="Sukhacheva M.S."/>
            <person name="Mardanov A.V."/>
            <person name="Beletskiy A.V."/>
            <person name="Kuznetsov B.B."/>
            <person name="Skryabin K.G."/>
        </authorList>
    </citation>
    <scope>NUCLEOTIDE SEQUENCE [LARGE SCALE GENOMIC DNA]</scope>
    <source>
        <strain evidence="4 5">SO-1</strain>
    </source>
</reference>
<dbReference type="Pfam" id="PF01558">
    <property type="entry name" value="POR"/>
    <property type="match status" value="1"/>
</dbReference>
<dbReference type="Gene3D" id="3.40.50.970">
    <property type="match status" value="1"/>
</dbReference>
<dbReference type="AlphaFoldDB" id="M2Z7L1"/>
<dbReference type="InterPro" id="IPR029061">
    <property type="entry name" value="THDP-binding"/>
</dbReference>
<dbReference type="InterPro" id="IPR009014">
    <property type="entry name" value="Transketo_C/PFOR_II"/>
</dbReference>
<protein>
    <submittedName>
        <fullName evidence="4">2-oxoacid ferredoxin oxidoreductase</fullName>
    </submittedName>
</protein>
<feature type="domain" description="Pyruvate/ketoisovalerate oxidoreductase catalytic" evidence="2">
    <location>
        <begin position="700"/>
        <end position="885"/>
    </location>
</feature>
<dbReference type="STRING" id="1244869.H261_08993"/>
<dbReference type="Proteomes" id="UP000011744">
    <property type="component" value="Unassembled WGS sequence"/>
</dbReference>
<keyword evidence="1" id="KW-0560">Oxidoreductase</keyword>
<dbReference type="SUPFAM" id="SSF52922">
    <property type="entry name" value="TK C-terminal domain-like"/>
    <property type="match status" value="1"/>
</dbReference>
<dbReference type="NCBIfam" id="NF009589">
    <property type="entry name" value="PRK13030.1"/>
    <property type="match status" value="1"/>
</dbReference>
<evidence type="ECO:0000256" key="1">
    <source>
        <dbReference type="ARBA" id="ARBA00023002"/>
    </source>
</evidence>
<dbReference type="RefSeq" id="WP_008616632.1">
    <property type="nucleotide sequence ID" value="NZ_AONQ01000019.1"/>
</dbReference>
<dbReference type="PANTHER" id="PTHR48084:SF3">
    <property type="entry name" value="SUBUNIT OF PYRUVATE:FLAVODOXIN OXIDOREDUCTASE"/>
    <property type="match status" value="1"/>
</dbReference>
<feature type="domain" description="DUF6537" evidence="3">
    <location>
        <begin position="916"/>
        <end position="1104"/>
    </location>
</feature>
<dbReference type="PANTHER" id="PTHR48084">
    <property type="entry name" value="2-OXOGLUTARATE OXIDOREDUCTASE SUBUNIT KORB-RELATED"/>
    <property type="match status" value="1"/>
</dbReference>
<keyword evidence="5" id="KW-1185">Reference proteome</keyword>
<proteinExistence type="predicted"/>
<evidence type="ECO:0000313" key="4">
    <source>
        <dbReference type="EMBL" id="EME70310.1"/>
    </source>
</evidence>
<dbReference type="NCBIfam" id="NF009588">
    <property type="entry name" value="PRK13029.1"/>
    <property type="match status" value="1"/>
</dbReference>
<organism evidence="4 5">
    <name type="scientific">Paramagnetospirillum caucaseum</name>
    <dbReference type="NCBI Taxonomy" id="1244869"/>
    <lineage>
        <taxon>Bacteria</taxon>
        <taxon>Pseudomonadati</taxon>
        <taxon>Pseudomonadota</taxon>
        <taxon>Alphaproteobacteria</taxon>
        <taxon>Rhodospirillales</taxon>
        <taxon>Magnetospirillaceae</taxon>
        <taxon>Paramagnetospirillum</taxon>
    </lineage>
</organism>
<dbReference type="GO" id="GO:0016903">
    <property type="term" value="F:oxidoreductase activity, acting on the aldehyde or oxo group of donors"/>
    <property type="evidence" value="ECO:0007669"/>
    <property type="project" value="InterPro"/>
</dbReference>
<dbReference type="SUPFAM" id="SSF53323">
    <property type="entry name" value="Pyruvate-ferredoxin oxidoreductase, PFOR, domain III"/>
    <property type="match status" value="1"/>
</dbReference>
<comment type="caution">
    <text evidence="4">The sequence shown here is derived from an EMBL/GenBank/DDBJ whole genome shotgun (WGS) entry which is preliminary data.</text>
</comment>
<dbReference type="Pfam" id="PF20169">
    <property type="entry name" value="DUF6537"/>
    <property type="match status" value="1"/>
</dbReference>
<dbReference type="InterPro" id="IPR019752">
    <property type="entry name" value="Pyrv/ketoisovalerate_OxRed_cat"/>
</dbReference>
<dbReference type="InterPro" id="IPR002869">
    <property type="entry name" value="Pyrv_flavodox_OxRed_cen"/>
</dbReference>
<accession>M2Z7L1</accession>
<dbReference type="SUPFAM" id="SSF52518">
    <property type="entry name" value="Thiamin diphosphate-binding fold (THDP-binding)"/>
    <property type="match status" value="2"/>
</dbReference>
<dbReference type="InterPro" id="IPR051457">
    <property type="entry name" value="2-oxoacid:Fd_oxidoreductase"/>
</dbReference>
<dbReference type="EMBL" id="AONQ01000019">
    <property type="protein sequence ID" value="EME70310.1"/>
    <property type="molecule type" value="Genomic_DNA"/>
</dbReference>
<gene>
    <name evidence="4" type="ORF">H261_08993</name>
</gene>
<evidence type="ECO:0000259" key="3">
    <source>
        <dbReference type="Pfam" id="PF20169"/>
    </source>
</evidence>
<dbReference type="OrthoDB" id="9803617at2"/>
<dbReference type="Gene3D" id="3.40.920.10">
    <property type="entry name" value="Pyruvate-ferredoxin oxidoreductase, PFOR, domain III"/>
    <property type="match status" value="1"/>
</dbReference>
<dbReference type="CDD" id="cd07034">
    <property type="entry name" value="TPP_PYR_PFOR_IOR-alpha_like"/>
    <property type="match status" value="1"/>
</dbReference>
<dbReference type="PATRIC" id="fig|1244869.3.peg.1815"/>
<dbReference type="InterPro" id="IPR002880">
    <property type="entry name" value="Pyrv_Fd/Flavodoxin_OxRdtase_N"/>
</dbReference>
<evidence type="ECO:0000313" key="5">
    <source>
        <dbReference type="Proteomes" id="UP000011744"/>
    </source>
</evidence>
<dbReference type="InterPro" id="IPR046667">
    <property type="entry name" value="DUF6537"/>
</dbReference>
<evidence type="ECO:0000259" key="2">
    <source>
        <dbReference type="Pfam" id="PF01558"/>
    </source>
</evidence>
<dbReference type="eggNOG" id="COG4231">
    <property type="taxonomic scope" value="Bacteria"/>
</dbReference>
<name>M2Z7L1_9PROT</name>